<dbReference type="InterPro" id="IPR000847">
    <property type="entry name" value="LysR_HTH_N"/>
</dbReference>
<accession>A0A2K2FZY1</accession>
<sequence>MFELTHLRCFVVLAEELHFGRAAERLHMTQSPLSRQIQVLERILGVELFNRTSRRVTLTLAGETFLHEARRIVRLSESAALAARRVWKGETGRISIGFTAVSGYVLLPRIVKRAAVELPGLELQLHELVSGDQFEALHTGMIDLALVRPPVDKVQFDSAPLLLESLMVALHEDDPRAGQERFAPGDFDGQDLVMYAQRGAGYFNQLLSSLFERAGAAPNYVQHVTQIHSLLGLVGAALAPGIVPEAAAGLQPRGVVFRPFESEPAAPVELHLAWRRESENPALPAFRELCLKAVAEA</sequence>
<feature type="domain" description="HTH lysR-type" evidence="5">
    <location>
        <begin position="2"/>
        <end position="59"/>
    </location>
</feature>
<dbReference type="SUPFAM" id="SSF46785">
    <property type="entry name" value="Winged helix' DNA-binding domain"/>
    <property type="match status" value="1"/>
</dbReference>
<dbReference type="Gene3D" id="3.40.190.10">
    <property type="entry name" value="Periplasmic binding protein-like II"/>
    <property type="match status" value="2"/>
</dbReference>
<gene>
    <name evidence="6" type="ORF">A8V01_20705</name>
</gene>
<protein>
    <submittedName>
        <fullName evidence="6">LysR family transcriptional regulator</fullName>
    </submittedName>
</protein>
<dbReference type="EMBL" id="LYMM01000037">
    <property type="protein sequence ID" value="PNU04346.1"/>
    <property type="molecule type" value="Genomic_DNA"/>
</dbReference>
<dbReference type="GO" id="GO:0003677">
    <property type="term" value="F:DNA binding"/>
    <property type="evidence" value="ECO:0007669"/>
    <property type="project" value="UniProtKB-KW"/>
</dbReference>
<dbReference type="GO" id="GO:0003700">
    <property type="term" value="F:DNA-binding transcription factor activity"/>
    <property type="evidence" value="ECO:0007669"/>
    <property type="project" value="InterPro"/>
</dbReference>
<comment type="caution">
    <text evidence="6">The sequence shown here is derived from an EMBL/GenBank/DDBJ whole genome shotgun (WGS) entry which is preliminary data.</text>
</comment>
<evidence type="ECO:0000256" key="2">
    <source>
        <dbReference type="ARBA" id="ARBA00023015"/>
    </source>
</evidence>
<evidence type="ECO:0000256" key="1">
    <source>
        <dbReference type="ARBA" id="ARBA00009437"/>
    </source>
</evidence>
<dbReference type="OrthoDB" id="7158941at2"/>
<dbReference type="InterPro" id="IPR036390">
    <property type="entry name" value="WH_DNA-bd_sf"/>
</dbReference>
<dbReference type="FunFam" id="1.10.10.10:FF:000001">
    <property type="entry name" value="LysR family transcriptional regulator"/>
    <property type="match status" value="1"/>
</dbReference>
<evidence type="ECO:0000256" key="3">
    <source>
        <dbReference type="ARBA" id="ARBA00023125"/>
    </source>
</evidence>
<comment type="similarity">
    <text evidence="1">Belongs to the LysR transcriptional regulatory family.</text>
</comment>
<keyword evidence="2" id="KW-0805">Transcription regulation</keyword>
<evidence type="ECO:0000313" key="7">
    <source>
        <dbReference type="Proteomes" id="UP000236327"/>
    </source>
</evidence>
<organism evidence="6 7">
    <name type="scientific">Novosphingobium guangzhouense</name>
    <dbReference type="NCBI Taxonomy" id="1850347"/>
    <lineage>
        <taxon>Bacteria</taxon>
        <taxon>Pseudomonadati</taxon>
        <taxon>Pseudomonadota</taxon>
        <taxon>Alphaproteobacteria</taxon>
        <taxon>Sphingomonadales</taxon>
        <taxon>Sphingomonadaceae</taxon>
        <taxon>Novosphingobium</taxon>
    </lineage>
</organism>
<dbReference type="Gene3D" id="1.10.10.10">
    <property type="entry name" value="Winged helix-like DNA-binding domain superfamily/Winged helix DNA-binding domain"/>
    <property type="match status" value="1"/>
</dbReference>
<dbReference type="InterPro" id="IPR036388">
    <property type="entry name" value="WH-like_DNA-bd_sf"/>
</dbReference>
<evidence type="ECO:0000256" key="4">
    <source>
        <dbReference type="ARBA" id="ARBA00023163"/>
    </source>
</evidence>
<dbReference type="Pfam" id="PF00126">
    <property type="entry name" value="HTH_1"/>
    <property type="match status" value="1"/>
</dbReference>
<dbReference type="PRINTS" id="PR00039">
    <property type="entry name" value="HTHLYSR"/>
</dbReference>
<keyword evidence="4" id="KW-0804">Transcription</keyword>
<evidence type="ECO:0000313" key="6">
    <source>
        <dbReference type="EMBL" id="PNU04346.1"/>
    </source>
</evidence>
<evidence type="ECO:0000259" key="5">
    <source>
        <dbReference type="PROSITE" id="PS50931"/>
    </source>
</evidence>
<dbReference type="PROSITE" id="PS50931">
    <property type="entry name" value="HTH_LYSR"/>
    <property type="match status" value="1"/>
</dbReference>
<dbReference type="InterPro" id="IPR005119">
    <property type="entry name" value="LysR_subst-bd"/>
</dbReference>
<name>A0A2K2FZY1_9SPHN</name>
<reference evidence="6 7" key="1">
    <citation type="submission" date="2016-05" db="EMBL/GenBank/DDBJ databases">
        <title>Complete genome sequence of Novosphingobium guangzhouense SA925(T).</title>
        <authorList>
            <person name="Sha S."/>
        </authorList>
    </citation>
    <scope>NUCLEOTIDE SEQUENCE [LARGE SCALE GENOMIC DNA]</scope>
    <source>
        <strain evidence="6 7">SA925</strain>
    </source>
</reference>
<dbReference type="AlphaFoldDB" id="A0A2K2FZY1"/>
<dbReference type="Pfam" id="PF03466">
    <property type="entry name" value="LysR_substrate"/>
    <property type="match status" value="1"/>
</dbReference>
<keyword evidence="7" id="KW-1185">Reference proteome</keyword>
<dbReference type="PANTHER" id="PTHR30346">
    <property type="entry name" value="TRANSCRIPTIONAL DUAL REGULATOR HCAR-RELATED"/>
    <property type="match status" value="1"/>
</dbReference>
<proteinExistence type="inferred from homology"/>
<dbReference type="GO" id="GO:0032993">
    <property type="term" value="C:protein-DNA complex"/>
    <property type="evidence" value="ECO:0007669"/>
    <property type="project" value="TreeGrafter"/>
</dbReference>
<dbReference type="Proteomes" id="UP000236327">
    <property type="component" value="Unassembled WGS sequence"/>
</dbReference>
<keyword evidence="3" id="KW-0238">DNA-binding</keyword>
<dbReference type="PANTHER" id="PTHR30346:SF0">
    <property type="entry name" value="HCA OPERON TRANSCRIPTIONAL ACTIVATOR HCAR"/>
    <property type="match status" value="1"/>
</dbReference>
<dbReference type="SUPFAM" id="SSF53850">
    <property type="entry name" value="Periplasmic binding protein-like II"/>
    <property type="match status" value="1"/>
</dbReference>